<organism evidence="1 2">
    <name type="scientific">Sphagnum troendelagicum</name>
    <dbReference type="NCBI Taxonomy" id="128251"/>
    <lineage>
        <taxon>Eukaryota</taxon>
        <taxon>Viridiplantae</taxon>
        <taxon>Streptophyta</taxon>
        <taxon>Embryophyta</taxon>
        <taxon>Bryophyta</taxon>
        <taxon>Sphagnophytina</taxon>
        <taxon>Sphagnopsida</taxon>
        <taxon>Sphagnales</taxon>
        <taxon>Sphagnaceae</taxon>
        <taxon>Sphagnum</taxon>
    </lineage>
</organism>
<protein>
    <recommendedName>
        <fullName evidence="3">Metallothionein-like protein</fullName>
    </recommendedName>
</protein>
<dbReference type="EMBL" id="OZ019895">
    <property type="protein sequence ID" value="CAK9221076.1"/>
    <property type="molecule type" value="Genomic_DNA"/>
</dbReference>
<proteinExistence type="predicted"/>
<evidence type="ECO:0008006" key="3">
    <source>
        <dbReference type="Google" id="ProtNLM"/>
    </source>
</evidence>
<evidence type="ECO:0000313" key="1">
    <source>
        <dbReference type="EMBL" id="CAK9221076.1"/>
    </source>
</evidence>
<keyword evidence="2" id="KW-1185">Reference proteome</keyword>
<gene>
    <name evidence="1" type="ORF">CSSPTR1EN2_LOCUS15775</name>
</gene>
<accession>A0ABP0UH14</accession>
<dbReference type="Proteomes" id="UP001497512">
    <property type="component" value="Chromosome 3"/>
</dbReference>
<reference evidence="1" key="1">
    <citation type="submission" date="2024-02" db="EMBL/GenBank/DDBJ databases">
        <authorList>
            <consortium name="ELIXIR-Norway"/>
            <consortium name="Elixir Norway"/>
        </authorList>
    </citation>
    <scope>NUCLEOTIDE SEQUENCE</scope>
</reference>
<name>A0ABP0UH14_9BRYO</name>
<sequence>MARVEGNPKCKLGFCSCRALVFSDGKWVVVQGMVLLEEMSKEGFVQENCYSFKGRFGCKCKVGGKAKSDARKSSDFCHGAGQ</sequence>
<evidence type="ECO:0000313" key="2">
    <source>
        <dbReference type="Proteomes" id="UP001497512"/>
    </source>
</evidence>